<gene>
    <name evidence="2" type="ORF">DSM5745_02435</name>
</gene>
<comment type="caution">
    <text evidence="2">The sequence shown here is derived from an EMBL/GenBank/DDBJ whole genome shotgun (WGS) entry which is preliminary data.</text>
</comment>
<keyword evidence="1" id="KW-0175">Coiled coil</keyword>
<reference evidence="2 3" key="1">
    <citation type="journal article" date="2018" name="IMA Fungus">
        <title>IMA Genome-F 9: Draft genome sequence of Annulohypoxylon stygium, Aspergillus mulundensis, Berkeleyomyces basicola (syn. Thielaviopsis basicola), Ceratocystis smalleyi, two Cercospora beticola strains, Coleophoma cylindrospora, Fusarium fracticaudum, Phialophora cf. hyalina, and Morchella septimelata.</title>
        <authorList>
            <person name="Wingfield B.D."/>
            <person name="Bills G.F."/>
            <person name="Dong Y."/>
            <person name="Huang W."/>
            <person name="Nel W.J."/>
            <person name="Swalarsk-Parry B.S."/>
            <person name="Vaghefi N."/>
            <person name="Wilken P.M."/>
            <person name="An Z."/>
            <person name="de Beer Z.W."/>
            <person name="De Vos L."/>
            <person name="Chen L."/>
            <person name="Duong T.A."/>
            <person name="Gao Y."/>
            <person name="Hammerbacher A."/>
            <person name="Kikkert J.R."/>
            <person name="Li Y."/>
            <person name="Li H."/>
            <person name="Li K."/>
            <person name="Li Q."/>
            <person name="Liu X."/>
            <person name="Ma X."/>
            <person name="Naidoo K."/>
            <person name="Pethybridge S.J."/>
            <person name="Sun J."/>
            <person name="Steenkamp E.T."/>
            <person name="van der Nest M.A."/>
            <person name="van Wyk S."/>
            <person name="Wingfield M.J."/>
            <person name="Xiong C."/>
            <person name="Yue Q."/>
            <person name="Zhang X."/>
        </authorList>
    </citation>
    <scope>NUCLEOTIDE SEQUENCE [LARGE SCALE GENOMIC DNA]</scope>
    <source>
        <strain evidence="2 3">DSM 5745</strain>
    </source>
</reference>
<sequence>MDDKENPRLLKIRHGDEKACVNLTEWLDRVKRSPKFVFSQLYEQQESYVDVIRSLQSKLSEYKSRISYLEHNPNKTHISQLENKLAKREERLQMFRMRNTEMNNRLASQNQEQEAYKDQITALKAKLSVLEERTREYSTRIARLNAELAAHEQEHKLDQQLIMEWESRAEKYESIIAELEVQKETVRKQSTRIVELLNALATATQQQDKQVADLNDQLKIERQQHNAYTGRFVALSAQLEGEKMEHETSRGQIAELSDRLDAQTQQQEAYKDRIAELENKLTAQTTLHDGNTSEGTYFSFTETTQTKALPDPPLLNDKDYPSVANWKYLMEMKFRENADHFDSPAARLAYLISRTTSEVQDQLVDRLRSKVLEPITDVRDALEFLEMVYHRPELGTTDVEDFRMPDENLGSFWEYFKAFIWNAVRNELPETEWPRKLHEFLRLRVINNVDFFFTYPESSPKDLAKEVYLRLLRQGQHDEIVLGDGLEQHFDTGIQDSSTQDADISIDDSLRGNYSEDEGGCLDRPRPDSVVESACSIVDIVQARGVKWS</sequence>
<dbReference type="GeneID" id="38112805"/>
<dbReference type="Proteomes" id="UP000256690">
    <property type="component" value="Unassembled WGS sequence"/>
</dbReference>
<protein>
    <submittedName>
        <fullName evidence="2">Uncharacterized protein</fullName>
    </submittedName>
</protein>
<feature type="coiled-coil region" evidence="1">
    <location>
        <begin position="253"/>
        <end position="287"/>
    </location>
</feature>
<dbReference type="EMBL" id="PVWQ01000002">
    <property type="protein sequence ID" value="RDW90660.1"/>
    <property type="molecule type" value="Genomic_DNA"/>
</dbReference>
<evidence type="ECO:0000313" key="2">
    <source>
        <dbReference type="EMBL" id="RDW90660.1"/>
    </source>
</evidence>
<evidence type="ECO:0000313" key="3">
    <source>
        <dbReference type="Proteomes" id="UP000256690"/>
    </source>
</evidence>
<dbReference type="STRING" id="1810919.A0A3D8SWJ6"/>
<feature type="coiled-coil region" evidence="1">
    <location>
        <begin position="52"/>
        <end position="224"/>
    </location>
</feature>
<name>A0A3D8SWJ6_9EURO</name>
<organism evidence="2 3">
    <name type="scientific">Aspergillus mulundensis</name>
    <dbReference type="NCBI Taxonomy" id="1810919"/>
    <lineage>
        <taxon>Eukaryota</taxon>
        <taxon>Fungi</taxon>
        <taxon>Dikarya</taxon>
        <taxon>Ascomycota</taxon>
        <taxon>Pezizomycotina</taxon>
        <taxon>Eurotiomycetes</taxon>
        <taxon>Eurotiomycetidae</taxon>
        <taxon>Eurotiales</taxon>
        <taxon>Aspergillaceae</taxon>
        <taxon>Aspergillus</taxon>
        <taxon>Aspergillus subgen. Nidulantes</taxon>
    </lineage>
</organism>
<proteinExistence type="predicted"/>
<dbReference type="AlphaFoldDB" id="A0A3D8SWJ6"/>
<evidence type="ECO:0000256" key="1">
    <source>
        <dbReference type="SAM" id="Coils"/>
    </source>
</evidence>
<accession>A0A3D8SWJ6</accession>
<keyword evidence="3" id="KW-1185">Reference proteome</keyword>
<dbReference type="RefSeq" id="XP_026607614.1">
    <property type="nucleotide sequence ID" value="XM_026744451.1"/>
</dbReference>
<dbReference type="OrthoDB" id="4510694at2759"/>
<dbReference type="Gene3D" id="1.10.287.1490">
    <property type="match status" value="1"/>
</dbReference>